<dbReference type="RefSeq" id="WP_257499350.1">
    <property type="nucleotide sequence ID" value="NZ_CP102382.1"/>
</dbReference>
<name>A0ABY5NSG0_9FLAO</name>
<protein>
    <recommendedName>
        <fullName evidence="3">Phage protein</fullName>
    </recommendedName>
</protein>
<reference evidence="1 2" key="1">
    <citation type="submission" date="2022-08" db="EMBL/GenBank/DDBJ databases">
        <title>Myroides zhujiangensis sp. nov., a novel bacterium isolated from sediment in the Pearl River Estuary.</title>
        <authorList>
            <person name="Cui L."/>
        </authorList>
    </citation>
    <scope>NUCLEOTIDE SEQUENCE [LARGE SCALE GENOMIC DNA]</scope>
    <source>
        <strain evidence="1 2">SCSIO 72103</strain>
    </source>
</reference>
<keyword evidence="2" id="KW-1185">Reference proteome</keyword>
<gene>
    <name evidence="1" type="ORF">NPX36_14030</name>
</gene>
<sequence length="69" mass="8340">MKVVEWKRYPQYQPEESGLYLANWKLNNIYCIILSFFDNNTKKWYDGTDREKIIDAINAFNPYKILPFA</sequence>
<evidence type="ECO:0008006" key="3">
    <source>
        <dbReference type="Google" id="ProtNLM"/>
    </source>
</evidence>
<dbReference type="EMBL" id="CP102382">
    <property type="protein sequence ID" value="UUV21424.1"/>
    <property type="molecule type" value="Genomic_DNA"/>
</dbReference>
<organism evidence="1 2">
    <name type="scientific">Paenimyroides aestuarii</name>
    <dbReference type="NCBI Taxonomy" id="2968490"/>
    <lineage>
        <taxon>Bacteria</taxon>
        <taxon>Pseudomonadati</taxon>
        <taxon>Bacteroidota</taxon>
        <taxon>Flavobacteriia</taxon>
        <taxon>Flavobacteriales</taxon>
        <taxon>Flavobacteriaceae</taxon>
        <taxon>Paenimyroides</taxon>
    </lineage>
</organism>
<proteinExistence type="predicted"/>
<evidence type="ECO:0000313" key="1">
    <source>
        <dbReference type="EMBL" id="UUV21424.1"/>
    </source>
</evidence>
<accession>A0ABY5NSG0</accession>
<dbReference type="Proteomes" id="UP001317001">
    <property type="component" value="Chromosome"/>
</dbReference>
<evidence type="ECO:0000313" key="2">
    <source>
        <dbReference type="Proteomes" id="UP001317001"/>
    </source>
</evidence>